<evidence type="ECO:0000256" key="1">
    <source>
        <dbReference type="SAM" id="MobiDB-lite"/>
    </source>
</evidence>
<dbReference type="PATRIC" id="fig|742823.3.peg.147"/>
<comment type="caution">
    <text evidence="2">The sequence shown here is derived from an EMBL/GenBank/DDBJ whole genome shotgun (WGS) entry which is preliminary data.</text>
</comment>
<feature type="compositionally biased region" description="Basic and acidic residues" evidence="1">
    <location>
        <begin position="466"/>
        <end position="492"/>
    </location>
</feature>
<evidence type="ECO:0000313" key="2">
    <source>
        <dbReference type="EMBL" id="EKB32132.1"/>
    </source>
</evidence>
<evidence type="ECO:0000313" key="3">
    <source>
        <dbReference type="Proteomes" id="UP000005835"/>
    </source>
</evidence>
<sequence length="492" mass="55872">MDIVRWTLLDRVRKAHPGLPVENTCGYLTKNTRITPGLPKAHCVDACCIAGNLKAVRRGVCLHQRQMRKHNRQIHKCTILLQTLEDGTKIGYRKLNQTPHMVKNFRLFDKVRCLGQTGFIFGRRSSGCFDVRRLDGVKLSSGISYRKLTLLEKRGTHLTELIKEDGASSSVRRQRFLRRVSMNKPCTYLLSALMASAVLAPVAASAADKSELEVRMEAAQKVLADRSYYERWSPEAALKTVEDAKAANEAGSARQKEIDGALDVMKDWCHTRFLVNACIKDARDLHHEREKEIRSVRLKADEMIRLDRVEQRRARQESQKQNVKQPMKLGGSTESPESRSESRAEEVKTKQSRAEERRALEEANVRAYEEKQARAARKAEERHDPIRVKSRVKAPSSPIEGHLGRTAADVEAGRAEAAERMAQEDANIAAFNAKQAEAKKRLEEAEATAAERKASREARQANFNKTLEERRAAQKRYEESRENKDSGLKKYF</sequence>
<proteinExistence type="predicted"/>
<dbReference type="STRING" id="742823.HMPREF9465_00147"/>
<dbReference type="EMBL" id="ADMG01000007">
    <property type="protein sequence ID" value="EKB32132.1"/>
    <property type="molecule type" value="Genomic_DNA"/>
</dbReference>
<protein>
    <submittedName>
        <fullName evidence="2">Uncharacterized protein</fullName>
    </submittedName>
</protein>
<organism evidence="2 3">
    <name type="scientific">Sutterella wadsworthensis 2_1_59BFAA</name>
    <dbReference type="NCBI Taxonomy" id="742823"/>
    <lineage>
        <taxon>Bacteria</taxon>
        <taxon>Pseudomonadati</taxon>
        <taxon>Pseudomonadota</taxon>
        <taxon>Betaproteobacteria</taxon>
        <taxon>Burkholderiales</taxon>
        <taxon>Sutterellaceae</taxon>
        <taxon>Sutterella</taxon>
    </lineage>
</organism>
<feature type="region of interest" description="Disordered" evidence="1">
    <location>
        <begin position="442"/>
        <end position="492"/>
    </location>
</feature>
<dbReference type="HOGENOM" id="CLU_554248_0_0_4"/>
<feature type="compositionally biased region" description="Basic and acidic residues" evidence="1">
    <location>
        <begin position="336"/>
        <end position="387"/>
    </location>
</feature>
<accession>K1JWT3</accession>
<feature type="region of interest" description="Disordered" evidence="1">
    <location>
        <begin position="310"/>
        <end position="414"/>
    </location>
</feature>
<keyword evidence="3" id="KW-1185">Reference proteome</keyword>
<name>K1JWT3_9BURK</name>
<gene>
    <name evidence="2" type="ORF">HMPREF9465_00147</name>
</gene>
<dbReference type="AlphaFoldDB" id="K1JWT3"/>
<dbReference type="eggNOG" id="COG1403">
    <property type="taxonomic scope" value="Bacteria"/>
</dbReference>
<feature type="compositionally biased region" description="Basic and acidic residues" evidence="1">
    <location>
        <begin position="442"/>
        <end position="459"/>
    </location>
</feature>
<dbReference type="Proteomes" id="UP000005835">
    <property type="component" value="Unassembled WGS sequence"/>
</dbReference>
<reference evidence="2 3" key="1">
    <citation type="submission" date="2012-05" db="EMBL/GenBank/DDBJ databases">
        <title>The Genome Sequence of Sutterella wadsworthensis 2_1_59BFAA.</title>
        <authorList>
            <consortium name="The Broad Institute Genome Sequencing Platform"/>
            <person name="Earl A."/>
            <person name="Ward D."/>
            <person name="Feldgarden M."/>
            <person name="Gevers D."/>
            <person name="Daigneault M."/>
            <person name="Strauss J."/>
            <person name="Allen-Vercoe E."/>
            <person name="Walker B."/>
            <person name="Young S.K."/>
            <person name="Zeng Q."/>
            <person name="Gargeya S."/>
            <person name="Fitzgerald M."/>
            <person name="Haas B."/>
            <person name="Abouelleil A."/>
            <person name="Alvarado L."/>
            <person name="Arachchi H.M."/>
            <person name="Berlin A.M."/>
            <person name="Chapman S.B."/>
            <person name="Goldberg J."/>
            <person name="Griggs A."/>
            <person name="Gujja S."/>
            <person name="Hansen M."/>
            <person name="Howarth C."/>
            <person name="Imamovic A."/>
            <person name="Larimer J."/>
            <person name="McCowen C."/>
            <person name="Montmayeur A."/>
            <person name="Murphy C."/>
            <person name="Neiman D."/>
            <person name="Pearson M."/>
            <person name="Priest M."/>
            <person name="Roberts A."/>
            <person name="Saif S."/>
            <person name="Shea T."/>
            <person name="Sisk P."/>
            <person name="Sykes S."/>
            <person name="Wortman J."/>
            <person name="Nusbaum C."/>
            <person name="Birren B."/>
        </authorList>
    </citation>
    <scope>NUCLEOTIDE SEQUENCE [LARGE SCALE GENOMIC DNA]</scope>
    <source>
        <strain evidence="2 3">2_1_59BFAA</strain>
    </source>
</reference>